<sequence length="328" mass="34030">MSADRHPTRPSDTMTTDSPPDRTPADEPGDSSTPAAPSSGAGAAATPEAKKSPEPKKSRAGRDLPAAIGVGGSLGIGIILILIFVPTVWYAVVAVSFAVATWEVAKRLRDGGYDIALWPLLVGGQAIIWSSWPWGQTGVLVAFAATVLVAMVWKLLAQGISNAPENYLRNLAATVLVLAWLPLLASFGAHMVVQDHGAARVATLMVVVVCSDVGGYAAGVLFGKHPMAPAISPKKSWEGLVGSLVVGTTGAICCVVFLLGSHWWIGAILGPVLVVCATLGDLVESQVKRDLGIKDMGSLLPGHGGIMDRLDSLLPSALIVWAVLTALL</sequence>
<evidence type="ECO:0000256" key="3">
    <source>
        <dbReference type="ARBA" id="ARBA00005119"/>
    </source>
</evidence>
<comment type="pathway">
    <text evidence="3 18">Phospholipid metabolism; CDP-diacylglycerol biosynthesis; CDP-diacylglycerol from sn-glycerol 3-phosphate: step 3/3.</text>
</comment>
<gene>
    <name evidence="21" type="primary">cdsA</name>
    <name evidence="21" type="ORF">GS4_20_00430</name>
</gene>
<dbReference type="Proteomes" id="UP000011666">
    <property type="component" value="Unassembled WGS sequence"/>
</dbReference>
<feature type="transmembrane region" description="Helical" evidence="20">
    <location>
        <begin position="264"/>
        <end position="283"/>
    </location>
</feature>
<evidence type="ECO:0000256" key="6">
    <source>
        <dbReference type="ARBA" id="ARBA00012487"/>
    </source>
</evidence>
<dbReference type="PANTHER" id="PTHR46382:SF1">
    <property type="entry name" value="PHOSPHATIDATE CYTIDYLYLTRANSFERASE"/>
    <property type="match status" value="1"/>
</dbReference>
<evidence type="ECO:0000256" key="16">
    <source>
        <dbReference type="ARBA" id="ARBA00023209"/>
    </source>
</evidence>
<dbReference type="PROSITE" id="PS01315">
    <property type="entry name" value="CDS"/>
    <property type="match status" value="1"/>
</dbReference>
<keyword evidence="10 18" id="KW-0808">Transferase</keyword>
<comment type="subcellular location">
    <subcellularLocation>
        <location evidence="2">Cell membrane</location>
        <topology evidence="2">Multi-pass membrane protein</topology>
    </subcellularLocation>
</comment>
<dbReference type="STRING" id="1223545.GS4_20_00430"/>
<reference evidence="21 22" key="1">
    <citation type="submission" date="2013-01" db="EMBL/GenBank/DDBJ databases">
        <title>Whole genome shotgun sequence of Gordonia soli NBRC 108243.</title>
        <authorList>
            <person name="Isaki-Nakamura S."/>
            <person name="Hosoyama A."/>
            <person name="Tsuchikane K."/>
            <person name="Ando Y."/>
            <person name="Baba S."/>
            <person name="Ohji S."/>
            <person name="Hamada M."/>
            <person name="Tamura T."/>
            <person name="Yamazoe A."/>
            <person name="Yamazaki S."/>
            <person name="Fujita N."/>
        </authorList>
    </citation>
    <scope>NUCLEOTIDE SEQUENCE [LARGE SCALE GENOMIC DNA]</scope>
    <source>
        <strain evidence="21 22">NBRC 108243</strain>
    </source>
</reference>
<evidence type="ECO:0000313" key="22">
    <source>
        <dbReference type="Proteomes" id="UP000011666"/>
    </source>
</evidence>
<keyword evidence="14" id="KW-0443">Lipid metabolism</keyword>
<protein>
    <recommendedName>
        <fullName evidence="7 18">Phosphatidate cytidylyltransferase</fullName>
        <ecNumber evidence="6 18">2.7.7.41</ecNumber>
    </recommendedName>
</protein>
<evidence type="ECO:0000256" key="2">
    <source>
        <dbReference type="ARBA" id="ARBA00004651"/>
    </source>
</evidence>
<dbReference type="InterPro" id="IPR000374">
    <property type="entry name" value="PC_trans"/>
</dbReference>
<evidence type="ECO:0000256" key="13">
    <source>
        <dbReference type="ARBA" id="ARBA00022989"/>
    </source>
</evidence>
<comment type="caution">
    <text evidence="21">The sequence shown here is derived from an EMBL/GenBank/DDBJ whole genome shotgun (WGS) entry which is preliminary data.</text>
</comment>
<dbReference type="EMBL" id="BANX01000020">
    <property type="protein sequence ID" value="GAC68978.1"/>
    <property type="molecule type" value="Genomic_DNA"/>
</dbReference>
<keyword evidence="17" id="KW-1208">Phospholipid metabolism</keyword>
<feature type="transmembrane region" description="Helical" evidence="20">
    <location>
        <begin position="138"/>
        <end position="156"/>
    </location>
</feature>
<feature type="transmembrane region" description="Helical" evidence="20">
    <location>
        <begin position="168"/>
        <end position="192"/>
    </location>
</feature>
<evidence type="ECO:0000256" key="20">
    <source>
        <dbReference type="SAM" id="Phobius"/>
    </source>
</evidence>
<evidence type="ECO:0000256" key="9">
    <source>
        <dbReference type="ARBA" id="ARBA00022516"/>
    </source>
</evidence>
<dbReference type="EC" id="2.7.7.41" evidence="6 18"/>
<evidence type="ECO:0000256" key="11">
    <source>
        <dbReference type="ARBA" id="ARBA00022692"/>
    </source>
</evidence>
<evidence type="ECO:0000256" key="12">
    <source>
        <dbReference type="ARBA" id="ARBA00022695"/>
    </source>
</evidence>
<evidence type="ECO:0000256" key="5">
    <source>
        <dbReference type="ARBA" id="ARBA00010185"/>
    </source>
</evidence>
<evidence type="ECO:0000256" key="15">
    <source>
        <dbReference type="ARBA" id="ARBA00023136"/>
    </source>
</evidence>
<evidence type="ECO:0000256" key="17">
    <source>
        <dbReference type="ARBA" id="ARBA00023264"/>
    </source>
</evidence>
<proteinExistence type="inferred from homology"/>
<dbReference type="GO" id="GO:0004605">
    <property type="term" value="F:phosphatidate cytidylyltransferase activity"/>
    <property type="evidence" value="ECO:0007669"/>
    <property type="project" value="UniProtKB-EC"/>
</dbReference>
<accession>M0QK96</accession>
<evidence type="ECO:0000256" key="10">
    <source>
        <dbReference type="ARBA" id="ARBA00022679"/>
    </source>
</evidence>
<evidence type="ECO:0000256" key="18">
    <source>
        <dbReference type="RuleBase" id="RU003938"/>
    </source>
</evidence>
<keyword evidence="22" id="KW-1185">Reference proteome</keyword>
<feature type="compositionally biased region" description="Low complexity" evidence="19">
    <location>
        <begin position="31"/>
        <end position="47"/>
    </location>
</feature>
<keyword evidence="12 18" id="KW-0548">Nucleotidyltransferase</keyword>
<feature type="compositionally biased region" description="Basic and acidic residues" evidence="19">
    <location>
        <begin position="48"/>
        <end position="62"/>
    </location>
</feature>
<feature type="region of interest" description="Disordered" evidence="19">
    <location>
        <begin position="1"/>
        <end position="62"/>
    </location>
</feature>
<feature type="transmembrane region" description="Helical" evidence="20">
    <location>
        <begin position="112"/>
        <end position="132"/>
    </location>
</feature>
<dbReference type="AlphaFoldDB" id="M0QK96"/>
<feature type="transmembrane region" description="Helical" evidence="20">
    <location>
        <begin position="239"/>
        <end position="258"/>
    </location>
</feature>
<feature type="transmembrane region" description="Helical" evidence="20">
    <location>
        <begin position="64"/>
        <end position="82"/>
    </location>
</feature>
<dbReference type="GO" id="GO:0005886">
    <property type="term" value="C:plasma membrane"/>
    <property type="evidence" value="ECO:0007669"/>
    <property type="project" value="UniProtKB-SubCell"/>
</dbReference>
<keyword evidence="15 20" id="KW-0472">Membrane</keyword>
<organism evidence="21 22">
    <name type="scientific">Gordonia soli NBRC 108243</name>
    <dbReference type="NCBI Taxonomy" id="1223545"/>
    <lineage>
        <taxon>Bacteria</taxon>
        <taxon>Bacillati</taxon>
        <taxon>Actinomycetota</taxon>
        <taxon>Actinomycetes</taxon>
        <taxon>Mycobacteriales</taxon>
        <taxon>Gordoniaceae</taxon>
        <taxon>Gordonia</taxon>
    </lineage>
</organism>
<dbReference type="eggNOG" id="COG0575">
    <property type="taxonomic scope" value="Bacteria"/>
</dbReference>
<comment type="pathway">
    <text evidence="4">Lipid metabolism.</text>
</comment>
<comment type="similarity">
    <text evidence="5 18">Belongs to the CDS family.</text>
</comment>
<keyword evidence="8" id="KW-1003">Cell membrane</keyword>
<feature type="transmembrane region" description="Helical" evidence="20">
    <location>
        <begin position="198"/>
        <end position="218"/>
    </location>
</feature>
<evidence type="ECO:0000256" key="4">
    <source>
        <dbReference type="ARBA" id="ARBA00005189"/>
    </source>
</evidence>
<keyword evidence="11 18" id="KW-0812">Transmembrane</keyword>
<keyword evidence="13 20" id="KW-1133">Transmembrane helix</keyword>
<keyword evidence="16" id="KW-0594">Phospholipid biosynthesis</keyword>
<dbReference type="Pfam" id="PF01148">
    <property type="entry name" value="CTP_transf_1"/>
    <property type="match status" value="1"/>
</dbReference>
<evidence type="ECO:0000256" key="1">
    <source>
        <dbReference type="ARBA" id="ARBA00001698"/>
    </source>
</evidence>
<evidence type="ECO:0000256" key="7">
    <source>
        <dbReference type="ARBA" id="ARBA00019373"/>
    </source>
</evidence>
<dbReference type="GO" id="GO:0016024">
    <property type="term" value="P:CDP-diacylglycerol biosynthetic process"/>
    <property type="evidence" value="ECO:0007669"/>
    <property type="project" value="UniProtKB-UniPathway"/>
</dbReference>
<dbReference type="UniPathway" id="UPA00557">
    <property type="reaction ID" value="UER00614"/>
</dbReference>
<dbReference type="PANTHER" id="PTHR46382">
    <property type="entry name" value="PHOSPHATIDATE CYTIDYLYLTRANSFERASE"/>
    <property type="match status" value="1"/>
</dbReference>
<evidence type="ECO:0000256" key="8">
    <source>
        <dbReference type="ARBA" id="ARBA00022475"/>
    </source>
</evidence>
<evidence type="ECO:0000313" key="21">
    <source>
        <dbReference type="EMBL" id="GAC68978.1"/>
    </source>
</evidence>
<name>M0QK96_9ACTN</name>
<evidence type="ECO:0000256" key="14">
    <source>
        <dbReference type="ARBA" id="ARBA00023098"/>
    </source>
</evidence>
<keyword evidence="9" id="KW-0444">Lipid biosynthesis</keyword>
<comment type="catalytic activity">
    <reaction evidence="1 18">
        <text>a 1,2-diacyl-sn-glycero-3-phosphate + CTP + H(+) = a CDP-1,2-diacyl-sn-glycerol + diphosphate</text>
        <dbReference type="Rhea" id="RHEA:16229"/>
        <dbReference type="ChEBI" id="CHEBI:15378"/>
        <dbReference type="ChEBI" id="CHEBI:33019"/>
        <dbReference type="ChEBI" id="CHEBI:37563"/>
        <dbReference type="ChEBI" id="CHEBI:58332"/>
        <dbReference type="ChEBI" id="CHEBI:58608"/>
        <dbReference type="EC" id="2.7.7.41"/>
    </reaction>
</comment>
<evidence type="ECO:0000256" key="19">
    <source>
        <dbReference type="SAM" id="MobiDB-lite"/>
    </source>
</evidence>